<protein>
    <submittedName>
        <fullName evidence="7">LysR family transcriptional regulator</fullName>
    </submittedName>
</protein>
<keyword evidence="2" id="KW-0805">Transcription regulation</keyword>
<evidence type="ECO:0000256" key="1">
    <source>
        <dbReference type="ARBA" id="ARBA00009437"/>
    </source>
</evidence>
<feature type="region of interest" description="Disordered" evidence="5">
    <location>
        <begin position="1"/>
        <end position="20"/>
    </location>
</feature>
<proteinExistence type="inferred from homology"/>
<evidence type="ECO:0000313" key="8">
    <source>
        <dbReference type="Proteomes" id="UP000285768"/>
    </source>
</evidence>
<evidence type="ECO:0000259" key="6">
    <source>
        <dbReference type="Pfam" id="PF03466"/>
    </source>
</evidence>
<evidence type="ECO:0000256" key="2">
    <source>
        <dbReference type="ARBA" id="ARBA00023015"/>
    </source>
</evidence>
<gene>
    <name evidence="7" type="ORF">Leucomu_02700</name>
</gene>
<dbReference type="EMBL" id="CP035037">
    <property type="protein sequence ID" value="QAB16974.1"/>
    <property type="molecule type" value="Genomic_DNA"/>
</dbReference>
<sequence length="284" mass="30392">MNDAELPSAPADDTGALRLGFTRGTAPSKWAKRWERAGGDPLELVPVETAFGRKAEAQGVDVMLERTRAGERPEGSSEPDRSRHAMLLYTEAVALVVPADHELAESSEISVGDLELVPLLDHPDHFPQWPAARSWEDPSWMPTGVKAALELVATGAGAILLPLPLARHLSDKRAHAVLPVTGEPELAGSGIWASWDVDRDAADVQQLVGIMRGRTARSSRPAAAAADGWTGANGRKPAKQARPKPAAKKAGPKPGSRGAQLAAAKEKAERAKALRRAEKKRKRR</sequence>
<evidence type="ECO:0000256" key="3">
    <source>
        <dbReference type="ARBA" id="ARBA00023125"/>
    </source>
</evidence>
<feature type="compositionally biased region" description="Low complexity" evidence="5">
    <location>
        <begin position="216"/>
        <end position="226"/>
    </location>
</feature>
<feature type="region of interest" description="Disordered" evidence="5">
    <location>
        <begin position="214"/>
        <end position="284"/>
    </location>
</feature>
<feature type="compositionally biased region" description="Basic and acidic residues" evidence="5">
    <location>
        <begin position="264"/>
        <end position="276"/>
    </location>
</feature>
<dbReference type="SUPFAM" id="SSF53850">
    <property type="entry name" value="Periplasmic binding protein-like II"/>
    <property type="match status" value="1"/>
</dbReference>
<dbReference type="Gene3D" id="3.40.190.10">
    <property type="entry name" value="Periplasmic binding protein-like II"/>
    <property type="match status" value="1"/>
</dbReference>
<feature type="domain" description="LysR substrate-binding" evidence="6">
    <location>
        <begin position="79"/>
        <end position="213"/>
    </location>
</feature>
<keyword evidence="3" id="KW-0238">DNA-binding</keyword>
<dbReference type="RefSeq" id="WP_128386256.1">
    <property type="nucleotide sequence ID" value="NZ_CP035037.1"/>
</dbReference>
<evidence type="ECO:0000256" key="5">
    <source>
        <dbReference type="SAM" id="MobiDB-lite"/>
    </source>
</evidence>
<accession>A0ABX5QDE3</accession>
<dbReference type="PANTHER" id="PTHR30346:SF0">
    <property type="entry name" value="HCA OPERON TRANSCRIPTIONAL ACTIVATOR HCAR"/>
    <property type="match status" value="1"/>
</dbReference>
<reference evidence="7 8" key="1">
    <citation type="submission" date="2019-01" db="EMBL/GenBank/DDBJ databases">
        <title>Leucobacter muris sp. nov. isolated from the nose of a laboratory mouse.</title>
        <authorList>
            <person name="Benga L."/>
            <person name="Sproeer C."/>
            <person name="Schumann P."/>
            <person name="Verbarg S."/>
            <person name="Bunk B."/>
            <person name="Engelhardt E."/>
            <person name="Benten P.M."/>
            <person name="Sager M."/>
        </authorList>
    </citation>
    <scope>NUCLEOTIDE SEQUENCE [LARGE SCALE GENOMIC DNA]</scope>
    <source>
        <strain evidence="7 8">DSM 101948</strain>
    </source>
</reference>
<feature type="compositionally biased region" description="Basic residues" evidence="5">
    <location>
        <begin position="236"/>
        <end position="251"/>
    </location>
</feature>
<organism evidence="7 8">
    <name type="scientific">Leucobacter muris</name>
    <dbReference type="NCBI Taxonomy" id="1935379"/>
    <lineage>
        <taxon>Bacteria</taxon>
        <taxon>Bacillati</taxon>
        <taxon>Actinomycetota</taxon>
        <taxon>Actinomycetes</taxon>
        <taxon>Micrococcales</taxon>
        <taxon>Microbacteriaceae</taxon>
        <taxon>Leucobacter</taxon>
    </lineage>
</organism>
<dbReference type="Proteomes" id="UP000285768">
    <property type="component" value="Chromosome"/>
</dbReference>
<keyword evidence="4" id="KW-0804">Transcription</keyword>
<dbReference type="PANTHER" id="PTHR30346">
    <property type="entry name" value="TRANSCRIPTIONAL DUAL REGULATOR HCAR-RELATED"/>
    <property type="match status" value="1"/>
</dbReference>
<dbReference type="Pfam" id="PF03466">
    <property type="entry name" value="LysR_substrate"/>
    <property type="match status" value="1"/>
</dbReference>
<keyword evidence="8" id="KW-1185">Reference proteome</keyword>
<dbReference type="InterPro" id="IPR005119">
    <property type="entry name" value="LysR_subst-bd"/>
</dbReference>
<name>A0ABX5QDE3_9MICO</name>
<feature type="compositionally biased region" description="Low complexity" evidence="5">
    <location>
        <begin position="252"/>
        <end position="263"/>
    </location>
</feature>
<evidence type="ECO:0000256" key="4">
    <source>
        <dbReference type="ARBA" id="ARBA00023163"/>
    </source>
</evidence>
<comment type="similarity">
    <text evidence="1">Belongs to the LysR transcriptional regulatory family.</text>
</comment>
<evidence type="ECO:0000313" key="7">
    <source>
        <dbReference type="EMBL" id="QAB16974.1"/>
    </source>
</evidence>